<feature type="transmembrane region" description="Helical" evidence="1">
    <location>
        <begin position="45"/>
        <end position="78"/>
    </location>
</feature>
<dbReference type="AlphaFoldDB" id="A0AA97AKS9"/>
<evidence type="ECO:0000313" key="2">
    <source>
        <dbReference type="EMBL" id="WNZ28184.1"/>
    </source>
</evidence>
<proteinExistence type="predicted"/>
<dbReference type="EMBL" id="CP053589">
    <property type="protein sequence ID" value="WNZ28184.1"/>
    <property type="molecule type" value="Genomic_DNA"/>
</dbReference>
<keyword evidence="1" id="KW-0472">Membrane</keyword>
<evidence type="ECO:0000256" key="1">
    <source>
        <dbReference type="SAM" id="Phobius"/>
    </source>
</evidence>
<sequence length="157" mass="17981">MIEFITIGLFGLIVLLSVLLISEVHKQRQQRRSPTPTPFLSTAQWFAIGALLVSYLLYSFTASLSVSAAILLISLYLVQLKPQQQPNYDQPRCQPSFQSRTKTLPPHHPLRIKLLTMVGGDVGTANRLLQQCQKNHPGMETEWYFDKVIYDLIRDRR</sequence>
<feature type="transmembrane region" description="Helical" evidence="1">
    <location>
        <begin position="6"/>
        <end position="24"/>
    </location>
</feature>
<gene>
    <name evidence="2" type="ORF">HJG54_35310</name>
</gene>
<geneLocation type="plasmid" evidence="2">
    <name>p2</name>
</geneLocation>
<name>A0AA97AKS9_9CYAN</name>
<keyword evidence="2" id="KW-0614">Plasmid</keyword>
<protein>
    <submittedName>
        <fullName evidence="2">Uncharacterized protein</fullName>
    </submittedName>
</protein>
<keyword evidence="1" id="KW-0812">Transmembrane</keyword>
<keyword evidence="1" id="KW-1133">Transmembrane helix</keyword>
<dbReference type="RefSeq" id="WP_316437261.1">
    <property type="nucleotide sequence ID" value="NZ_CP053589.1"/>
</dbReference>
<reference evidence="2" key="1">
    <citation type="submission" date="2020-05" db="EMBL/GenBank/DDBJ databases">
        <authorList>
            <person name="Zhu T."/>
            <person name="Keshari N."/>
            <person name="Lu X."/>
        </authorList>
    </citation>
    <scope>NUCLEOTIDE SEQUENCE</scope>
    <source>
        <strain evidence="2">NK1-12</strain>
        <plasmid evidence="2">p2</plasmid>
    </source>
</reference>
<organism evidence="2">
    <name type="scientific">Leptolyngbya sp. NK1-12</name>
    <dbReference type="NCBI Taxonomy" id="2547451"/>
    <lineage>
        <taxon>Bacteria</taxon>
        <taxon>Bacillati</taxon>
        <taxon>Cyanobacteriota</taxon>
        <taxon>Cyanophyceae</taxon>
        <taxon>Leptolyngbyales</taxon>
        <taxon>Leptolyngbyaceae</taxon>
        <taxon>Leptolyngbya group</taxon>
        <taxon>Leptolyngbya</taxon>
    </lineage>
</organism>
<accession>A0AA97AKS9</accession>